<evidence type="ECO:0000313" key="15">
    <source>
        <dbReference type="Proteomes" id="UP000194737"/>
    </source>
</evidence>
<feature type="compositionally biased region" description="Basic and acidic residues" evidence="6">
    <location>
        <begin position="35"/>
        <end position="46"/>
    </location>
</feature>
<evidence type="ECO:0000313" key="13">
    <source>
        <dbReference type="Proteomes" id="UP000070452"/>
    </source>
</evidence>
<dbReference type="PANTHER" id="PTHR36115:SF9">
    <property type="entry name" value="LMO1584 PROTEIN"/>
    <property type="match status" value="1"/>
</dbReference>
<keyword evidence="4 7" id="KW-1133">Transmembrane helix</keyword>
<comment type="caution">
    <text evidence="10">The sequence shown here is derived from an EMBL/GenBank/DDBJ whole genome shotgun (WGS) entry which is preliminary data.</text>
</comment>
<dbReference type="EMBL" id="LRHK01000001">
    <property type="protein sequence ID" value="KWX19012.1"/>
    <property type="molecule type" value="Genomic_DNA"/>
</dbReference>
<evidence type="ECO:0000256" key="6">
    <source>
        <dbReference type="SAM" id="MobiDB-lite"/>
    </source>
</evidence>
<evidence type="ECO:0000256" key="4">
    <source>
        <dbReference type="ARBA" id="ARBA00022989"/>
    </source>
</evidence>
<evidence type="ECO:0000313" key="9">
    <source>
        <dbReference type="EMBL" id="KAB7576039.1"/>
    </source>
</evidence>
<dbReference type="EMBL" id="WEFP01000001">
    <property type="protein sequence ID" value="KAB7576039.1"/>
    <property type="molecule type" value="Genomic_DNA"/>
</dbReference>
<evidence type="ECO:0000313" key="16">
    <source>
        <dbReference type="Proteomes" id="UP000469871"/>
    </source>
</evidence>
<reference evidence="11 14" key="2">
    <citation type="submission" date="2017-02" db="EMBL/GenBank/DDBJ databases">
        <title>Clonality and virulence of isolates of VRE in Hematopoietic Stem Cell Transplanted (HSCT) patients.</title>
        <authorList>
            <person name="Marchi A.P."/>
            <person name="Martins R.C."/>
            <person name="Marie S.K."/>
            <person name="Levin A.S."/>
            <person name="Costa S.F."/>
        </authorList>
    </citation>
    <scope>NUCLEOTIDE SEQUENCE [LARGE SCALE GENOMIC DNA]</scope>
    <source>
        <strain evidence="11 14">LIM1759</strain>
    </source>
</reference>
<dbReference type="Proteomes" id="UP000469871">
    <property type="component" value="Unassembled WGS sequence"/>
</dbReference>
<comment type="subcellular location">
    <subcellularLocation>
        <location evidence="1">Cell membrane</location>
        <topology evidence="1">Multi-pass membrane protein</topology>
    </subcellularLocation>
</comment>
<evidence type="ECO:0000313" key="11">
    <source>
        <dbReference type="EMBL" id="OOL82287.1"/>
    </source>
</evidence>
<feature type="transmembrane region" description="Helical" evidence="7">
    <location>
        <begin position="71"/>
        <end position="93"/>
    </location>
</feature>
<evidence type="ECO:0000256" key="3">
    <source>
        <dbReference type="ARBA" id="ARBA00022692"/>
    </source>
</evidence>
<dbReference type="EMBL" id="NGLB01000001">
    <property type="protein sequence ID" value="OTN99660.1"/>
    <property type="molecule type" value="Genomic_DNA"/>
</dbReference>
<dbReference type="RefSeq" id="WP_002296311.1">
    <property type="nucleotide sequence ID" value="NZ_AP026566.1"/>
</dbReference>
<dbReference type="GO" id="GO:0005886">
    <property type="term" value="C:plasma membrane"/>
    <property type="evidence" value="ECO:0007669"/>
    <property type="project" value="UniProtKB-SubCell"/>
</dbReference>
<reference evidence="9 16" key="4">
    <citation type="submission" date="2019-10" db="EMBL/GenBank/DDBJ databases">
        <title>Evolutionary dynamics of vancomycin-resistant Enterococcus faecium during gastrointestinal tract colonization and bloodstream infection in immunocompromised pediatric patients.</title>
        <authorList>
            <person name="Chilambi G.S."/>
            <person name="Nordstrom H.R."/>
            <person name="Evans D.R."/>
            <person name="Ferrolino J."/>
            <person name="Hayden R.T."/>
            <person name="Maron G.M."/>
            <person name="Vo A.N."/>
            <person name="Gilmore M.S."/>
            <person name="Wolf J."/>
            <person name="Rosch J.W."/>
            <person name="Van Tyne D."/>
        </authorList>
    </citation>
    <scope>NUCLEOTIDE SEQUENCE [LARGE SCALE GENOMIC DNA]</scope>
    <source>
        <strain evidence="9 16">VRECG27</strain>
    </source>
</reference>
<keyword evidence="5 7" id="KW-0472">Membrane</keyword>
<feature type="transmembrane region" description="Helical" evidence="7">
    <location>
        <begin position="113"/>
        <end position="133"/>
    </location>
</feature>
<feature type="compositionally biased region" description="Basic and acidic residues" evidence="6">
    <location>
        <begin position="1"/>
        <end position="16"/>
    </location>
</feature>
<dbReference type="Pfam" id="PF06271">
    <property type="entry name" value="RDD"/>
    <property type="match status" value="1"/>
</dbReference>
<dbReference type="EMBL" id="MVGJ01000054">
    <property type="protein sequence ID" value="OOL82287.1"/>
    <property type="molecule type" value="Genomic_DNA"/>
</dbReference>
<dbReference type="InterPro" id="IPR010432">
    <property type="entry name" value="RDD"/>
</dbReference>
<reference evidence="12 15" key="3">
    <citation type="submission" date="2017-05" db="EMBL/GenBank/DDBJ databases">
        <title>The Genome Sequence of Enterococcus faecium 6F2_DIV0138.</title>
        <authorList>
            <consortium name="The Broad Institute Genomics Platform"/>
            <consortium name="The Broad Institute Genomic Center for Infectious Diseases"/>
            <person name="Earl A."/>
            <person name="Manson A."/>
            <person name="Schwartman J."/>
            <person name="Gilmore M."/>
            <person name="Abouelleil A."/>
            <person name="Cao P."/>
            <person name="Chapman S."/>
            <person name="Cusick C."/>
            <person name="Shea T."/>
            <person name="Young S."/>
            <person name="Neafsey D."/>
            <person name="Nusbaum C."/>
            <person name="Birren B."/>
        </authorList>
    </citation>
    <scope>NUCLEOTIDE SEQUENCE [LARGE SCALE GENOMIC DNA]</scope>
    <source>
        <strain evidence="12 15">6F2_DIV0138</strain>
    </source>
</reference>
<accession>A0A133CN82</accession>
<dbReference type="Proteomes" id="UP000070452">
    <property type="component" value="Unassembled WGS sequence"/>
</dbReference>
<evidence type="ECO:0000313" key="12">
    <source>
        <dbReference type="EMBL" id="OTN99660.1"/>
    </source>
</evidence>
<feature type="domain" description="RDD" evidence="8">
    <location>
        <begin position="73"/>
        <end position="200"/>
    </location>
</feature>
<dbReference type="Proteomes" id="UP000194737">
    <property type="component" value="Unassembled WGS sequence"/>
</dbReference>
<evidence type="ECO:0000256" key="5">
    <source>
        <dbReference type="ARBA" id="ARBA00023136"/>
    </source>
</evidence>
<reference evidence="10 13" key="1">
    <citation type="submission" date="2016-01" db="EMBL/GenBank/DDBJ databases">
        <title>Molecular Mechanisms for transfer of large genomic segments between Enterococcus faecium strains.</title>
        <authorList>
            <person name="Garcia-Solache M.A."/>
            <person name="Lebreton F."/>
            <person name="Mclaughlin R.E."/>
            <person name="Whiteaker J.D."/>
            <person name="Gilmore M.S."/>
            <person name="Rice L.B."/>
        </authorList>
    </citation>
    <scope>NUCLEOTIDE SEQUENCE [LARGE SCALE GENOMIC DNA]</scope>
    <source>
        <strain evidence="10 13">D344RRF x C68</strain>
    </source>
</reference>
<dbReference type="AlphaFoldDB" id="A0A133CN82"/>
<dbReference type="PANTHER" id="PTHR36115">
    <property type="entry name" value="PROLINE-RICH ANTIGEN HOMOLOG-RELATED"/>
    <property type="match status" value="1"/>
</dbReference>
<evidence type="ECO:0000256" key="7">
    <source>
        <dbReference type="SAM" id="Phobius"/>
    </source>
</evidence>
<keyword evidence="2" id="KW-1003">Cell membrane</keyword>
<evidence type="ECO:0000313" key="14">
    <source>
        <dbReference type="Proteomes" id="UP000191171"/>
    </source>
</evidence>
<protein>
    <submittedName>
        <fullName evidence="9">RDD family protein</fullName>
    </submittedName>
</protein>
<proteinExistence type="predicted"/>
<evidence type="ECO:0000256" key="2">
    <source>
        <dbReference type="ARBA" id="ARBA00022475"/>
    </source>
</evidence>
<name>A0A133CN82_ENTFC</name>
<dbReference type="InterPro" id="IPR051791">
    <property type="entry name" value="Pra-immunoreactive"/>
</dbReference>
<evidence type="ECO:0000313" key="10">
    <source>
        <dbReference type="EMBL" id="KWX19012.1"/>
    </source>
</evidence>
<evidence type="ECO:0000259" key="8">
    <source>
        <dbReference type="Pfam" id="PF06271"/>
    </source>
</evidence>
<dbReference type="PATRIC" id="fig|1352.1358.peg.1552"/>
<feature type="region of interest" description="Disordered" evidence="6">
    <location>
        <begin position="1"/>
        <end position="59"/>
    </location>
</feature>
<sequence>MSELSNENKEQEKDKQQQPAVGPDSNFSQKVLSSFEREPLTPEEIKKKQRKWKKYTDTRNEPPKANDFPKYFYAGFFIRMFAFLVDLLCIGAITRLTLGIAKNLGWLNFSDSYLSLYGFTALLIYLAYFILLTKFNHGQTIGKMIFGIRVISFDEEELSWSTVLVREGACRFILKFPLLMLGYLPAVFNQKKQHLGDFFTNTSVVTINLIKAFNQEVNS</sequence>
<evidence type="ECO:0000256" key="1">
    <source>
        <dbReference type="ARBA" id="ARBA00004651"/>
    </source>
</evidence>
<gene>
    <name evidence="12" type="ORF">A5804_001151</name>
    <name evidence="10" type="ORF">AWT83_11220</name>
    <name evidence="11" type="ORF">B1P95_09955</name>
    <name evidence="9" type="ORF">GBM73_01365</name>
</gene>
<keyword evidence="3 7" id="KW-0812">Transmembrane</keyword>
<dbReference type="OMA" id="FWMRFWA"/>
<organism evidence="10 13">
    <name type="scientific">Enterococcus faecium</name>
    <name type="common">Streptococcus faecium</name>
    <dbReference type="NCBI Taxonomy" id="1352"/>
    <lineage>
        <taxon>Bacteria</taxon>
        <taxon>Bacillati</taxon>
        <taxon>Bacillota</taxon>
        <taxon>Bacilli</taxon>
        <taxon>Lactobacillales</taxon>
        <taxon>Enterococcaceae</taxon>
        <taxon>Enterococcus</taxon>
    </lineage>
</organism>
<dbReference type="Proteomes" id="UP000191171">
    <property type="component" value="Unassembled WGS sequence"/>
</dbReference>